<dbReference type="InterPro" id="IPR023808">
    <property type="entry name" value="Nitrile_Hydratase_acc_put"/>
</dbReference>
<feature type="domain" description="Nitrile hydratase beta subunit-like N-terminal" evidence="1">
    <location>
        <begin position="18"/>
        <end position="100"/>
    </location>
</feature>
<dbReference type="SUPFAM" id="SSF50090">
    <property type="entry name" value="Electron transport accessory proteins"/>
    <property type="match status" value="1"/>
</dbReference>
<dbReference type="Pfam" id="PF21006">
    <property type="entry name" value="NHase_beta_N"/>
    <property type="match status" value="1"/>
</dbReference>
<name>A0A4R0KT46_9ACTN</name>
<sequence length="117" mass="12919">MTAGSLEDTVVGLPRSNGELVFAQPWESRAFGIAAALADQGLFSWKDFQENLIAEVDRREAEPGEYSYYDRWLGALEALLSERGVVSADDIDARADVLCHRPAGHDHRDDGHGDHTH</sequence>
<evidence type="ECO:0000313" key="2">
    <source>
        <dbReference type="EMBL" id="TCC62306.1"/>
    </source>
</evidence>
<proteinExistence type="predicted"/>
<dbReference type="OrthoDB" id="3478924at2"/>
<dbReference type="InterPro" id="IPR049054">
    <property type="entry name" value="CN_hydtase_beta-like_N"/>
</dbReference>
<dbReference type="InterPro" id="IPR008990">
    <property type="entry name" value="Elect_transpt_acc-like_dom_sf"/>
</dbReference>
<evidence type="ECO:0000313" key="3">
    <source>
        <dbReference type="Proteomes" id="UP000291144"/>
    </source>
</evidence>
<dbReference type="AlphaFoldDB" id="A0A4R0KT46"/>
<organism evidence="2 3">
    <name type="scientific">Kribbella pittospori</name>
    <dbReference type="NCBI Taxonomy" id="722689"/>
    <lineage>
        <taxon>Bacteria</taxon>
        <taxon>Bacillati</taxon>
        <taxon>Actinomycetota</taxon>
        <taxon>Actinomycetes</taxon>
        <taxon>Propionibacteriales</taxon>
        <taxon>Kribbellaceae</taxon>
        <taxon>Kribbella</taxon>
    </lineage>
</organism>
<protein>
    <submittedName>
        <fullName evidence="2">Nitrile hydratase accessory protein</fullName>
    </submittedName>
</protein>
<keyword evidence="3" id="KW-1185">Reference proteome</keyword>
<accession>A0A4R0KT46</accession>
<dbReference type="Proteomes" id="UP000291144">
    <property type="component" value="Unassembled WGS sequence"/>
</dbReference>
<dbReference type="InterPro" id="IPR042262">
    <property type="entry name" value="CN_hydtase_beta_C"/>
</dbReference>
<dbReference type="EMBL" id="SJKB01000004">
    <property type="protein sequence ID" value="TCC62306.1"/>
    <property type="molecule type" value="Genomic_DNA"/>
</dbReference>
<evidence type="ECO:0000259" key="1">
    <source>
        <dbReference type="Pfam" id="PF21006"/>
    </source>
</evidence>
<dbReference type="RefSeq" id="WP_131356356.1">
    <property type="nucleotide sequence ID" value="NZ_SJKB01000004.1"/>
</dbReference>
<comment type="caution">
    <text evidence="2">The sequence shown here is derived from an EMBL/GenBank/DDBJ whole genome shotgun (WGS) entry which is preliminary data.</text>
</comment>
<dbReference type="Gene3D" id="1.10.472.20">
    <property type="entry name" value="Nitrile hydratase, beta subunit"/>
    <property type="match status" value="1"/>
</dbReference>
<gene>
    <name evidence="2" type="ORF">E0H73_16555</name>
</gene>
<reference evidence="2 3" key="1">
    <citation type="submission" date="2019-02" db="EMBL/GenBank/DDBJ databases">
        <title>Kribbella capetownensis sp. nov. and Kribbella speibonae sp. nov., isolated from soil.</title>
        <authorList>
            <person name="Curtis S.M."/>
            <person name="Norton I."/>
            <person name="Everest G.J."/>
            <person name="Meyers P.R."/>
        </authorList>
    </citation>
    <scope>NUCLEOTIDE SEQUENCE [LARGE SCALE GENOMIC DNA]</scope>
    <source>
        <strain evidence="2 3">NRRL B-24813</strain>
    </source>
</reference>
<dbReference type="NCBIfam" id="TIGR03889">
    <property type="entry name" value="nitrile_acc"/>
    <property type="match status" value="1"/>
</dbReference>